<reference evidence="2 3" key="1">
    <citation type="submission" date="2019-12" db="EMBL/GenBank/DDBJ databases">
        <authorList>
            <person name="Lee S.D."/>
        </authorList>
    </citation>
    <scope>NUCLEOTIDE SEQUENCE [LARGE SCALE GENOMIC DNA]</scope>
    <source>
        <strain evidence="2 3">GH3-10</strain>
    </source>
</reference>
<comment type="caution">
    <text evidence="2">The sequence shown here is derived from an EMBL/GenBank/DDBJ whole genome shotgun (WGS) entry which is preliminary data.</text>
</comment>
<feature type="transmembrane region" description="Helical" evidence="1">
    <location>
        <begin position="89"/>
        <end position="108"/>
    </location>
</feature>
<organism evidence="2 3">
    <name type="scientific">Aurantiacibacter rhizosphaerae</name>
    <dbReference type="NCBI Taxonomy" id="2691582"/>
    <lineage>
        <taxon>Bacteria</taxon>
        <taxon>Pseudomonadati</taxon>
        <taxon>Pseudomonadota</taxon>
        <taxon>Alphaproteobacteria</taxon>
        <taxon>Sphingomonadales</taxon>
        <taxon>Erythrobacteraceae</taxon>
        <taxon>Aurantiacibacter</taxon>
    </lineage>
</organism>
<accession>A0A844X9V3</accession>
<dbReference type="Pfam" id="PF13398">
    <property type="entry name" value="Peptidase_M50B"/>
    <property type="match status" value="1"/>
</dbReference>
<dbReference type="RefSeq" id="WP_160484285.1">
    <property type="nucleotide sequence ID" value="NZ_WUBR01000001.1"/>
</dbReference>
<dbReference type="PANTHER" id="PTHR33979">
    <property type="entry name" value="OS02G0221600 PROTEIN"/>
    <property type="match status" value="1"/>
</dbReference>
<keyword evidence="3" id="KW-1185">Reference proteome</keyword>
<proteinExistence type="predicted"/>
<keyword evidence="1" id="KW-0472">Membrane</keyword>
<evidence type="ECO:0000256" key="1">
    <source>
        <dbReference type="SAM" id="Phobius"/>
    </source>
</evidence>
<feature type="transmembrane region" description="Helical" evidence="1">
    <location>
        <begin position="161"/>
        <end position="179"/>
    </location>
</feature>
<evidence type="ECO:0000313" key="2">
    <source>
        <dbReference type="EMBL" id="MWV26610.1"/>
    </source>
</evidence>
<feature type="transmembrane region" description="Helical" evidence="1">
    <location>
        <begin position="139"/>
        <end position="156"/>
    </location>
</feature>
<feature type="transmembrane region" description="Helical" evidence="1">
    <location>
        <begin position="16"/>
        <end position="40"/>
    </location>
</feature>
<dbReference type="InterPro" id="IPR049500">
    <property type="entry name" value="Peptidase_M50B-like"/>
</dbReference>
<evidence type="ECO:0000313" key="3">
    <source>
        <dbReference type="Proteomes" id="UP000461409"/>
    </source>
</evidence>
<gene>
    <name evidence="2" type="ORF">GRF63_01710</name>
</gene>
<dbReference type="AlphaFoldDB" id="A0A844X9V3"/>
<name>A0A844X9V3_9SPHN</name>
<keyword evidence="1" id="KW-1133">Transmembrane helix</keyword>
<dbReference type="PANTHER" id="PTHR33979:SF2">
    <property type="entry name" value="PEPTIDASE M50B-LIKE-DOMAIN-CONTAINING PROTEIN"/>
    <property type="match status" value="1"/>
</dbReference>
<dbReference type="Proteomes" id="UP000461409">
    <property type="component" value="Unassembled WGS sequence"/>
</dbReference>
<reference evidence="2 3" key="2">
    <citation type="submission" date="2020-02" db="EMBL/GenBank/DDBJ databases">
        <title>Erythrobacter dongmakensis sp. nov., isolated from a tidal mudflat.</title>
        <authorList>
            <person name="Kim I.S."/>
        </authorList>
    </citation>
    <scope>NUCLEOTIDE SEQUENCE [LARGE SCALE GENOMIC DNA]</scope>
    <source>
        <strain evidence="2 3">GH3-10</strain>
    </source>
</reference>
<keyword evidence="1" id="KW-0812">Transmembrane</keyword>
<feature type="transmembrane region" description="Helical" evidence="1">
    <location>
        <begin position="213"/>
        <end position="235"/>
    </location>
</feature>
<dbReference type="EMBL" id="WUBR01000001">
    <property type="protein sequence ID" value="MWV26610.1"/>
    <property type="molecule type" value="Genomic_DNA"/>
</dbReference>
<feature type="transmembrane region" description="Helical" evidence="1">
    <location>
        <begin position="115"/>
        <end position="133"/>
    </location>
</feature>
<protein>
    <submittedName>
        <fullName evidence="2">M50 family peptidase</fullName>
    </submittedName>
</protein>
<sequence length="241" mass="25651">MYGVRPGSQEEQVGRLILAGVLVLFLPALPFGNFLIWPFIILSTWFHEMGHGLTALLSGNAFDLLVINADGSGYASSRTALDSGGLDRALIAMGGPLGPSAIGAALILASSARRYWRPALYALSAALLLSTAIWVRSVVGWTVLPLLGIAIGLIAWRGGRGIQLFTLQFLGVLAALSMFRDLDYLFSESAVIGGQPMLSDTGAIEAELLLPHWIWAIVIIGISAVMIGGSLKYALNHEGHR</sequence>